<sequence length="259" mass="28664">MFAQFYLLLCVLIKVVKCDNGGFIFYETMKIGEATEISPEGVLKYDNKTSWGVTPVLYSLPLNFKNSSKGNASSFSTTFVIRIVPDFRSPNRGLGMGFLIIPSKNVPGVTSSRQFGNGKATTSSDIFAFGAFCLEVACGRRPVKSKAPSEQAILVDWVQDCWRRGEILKTTDPKLKNEFKVEEMELVLKIGLLCSHPVAASRPRICQVLRYLEDHTSMPENLDALLSTQELNAIMSKPSVYETRSSGSLLTVTETLTGR</sequence>
<evidence type="ECO:0000256" key="4">
    <source>
        <dbReference type="ARBA" id="ARBA00022734"/>
    </source>
</evidence>
<organism evidence="12 13">
    <name type="scientific">Ilex paraguariensis</name>
    <name type="common">yerba mate</name>
    <dbReference type="NCBI Taxonomy" id="185542"/>
    <lineage>
        <taxon>Eukaryota</taxon>
        <taxon>Viridiplantae</taxon>
        <taxon>Streptophyta</taxon>
        <taxon>Embryophyta</taxon>
        <taxon>Tracheophyta</taxon>
        <taxon>Spermatophyta</taxon>
        <taxon>Magnoliopsida</taxon>
        <taxon>eudicotyledons</taxon>
        <taxon>Gunneridae</taxon>
        <taxon>Pentapetalae</taxon>
        <taxon>asterids</taxon>
        <taxon>campanulids</taxon>
        <taxon>Aquifoliales</taxon>
        <taxon>Aquifoliaceae</taxon>
        <taxon>Ilex</taxon>
    </lineage>
</organism>
<gene>
    <name evidence="12" type="ORF">ILEXP_LOCUS17304</name>
</gene>
<evidence type="ECO:0000256" key="3">
    <source>
        <dbReference type="ARBA" id="ARBA00022729"/>
    </source>
</evidence>
<keyword evidence="2" id="KW-0812">Transmembrane</keyword>
<dbReference type="Pfam" id="PF00139">
    <property type="entry name" value="Lectin_legB"/>
    <property type="match status" value="1"/>
</dbReference>
<dbReference type="SUPFAM" id="SSF49899">
    <property type="entry name" value="Concanavalin A-like lectins/glucanases"/>
    <property type="match status" value="1"/>
</dbReference>
<dbReference type="Proteomes" id="UP001642360">
    <property type="component" value="Unassembled WGS sequence"/>
</dbReference>
<keyword evidence="4" id="KW-0430">Lectin</keyword>
<evidence type="ECO:0000256" key="10">
    <source>
        <dbReference type="SAM" id="SignalP"/>
    </source>
</evidence>
<evidence type="ECO:0000259" key="11">
    <source>
        <dbReference type="Pfam" id="PF00139"/>
    </source>
</evidence>
<keyword evidence="5" id="KW-0547">Nucleotide-binding</keyword>
<keyword evidence="3 10" id="KW-0732">Signal</keyword>
<dbReference type="InterPro" id="IPR001220">
    <property type="entry name" value="Legume_lectin_dom"/>
</dbReference>
<dbReference type="EMBL" id="CAUOFW020001857">
    <property type="protein sequence ID" value="CAK9149270.1"/>
    <property type="molecule type" value="Genomic_DNA"/>
</dbReference>
<dbReference type="AlphaFoldDB" id="A0ABC8RWB5"/>
<accession>A0ABC8RWB5</accession>
<comment type="subcellular location">
    <subcellularLocation>
        <location evidence="1">Membrane</location>
        <topology evidence="1">Single-pass type I membrane protein</topology>
    </subcellularLocation>
</comment>
<dbReference type="InterPro" id="IPR013320">
    <property type="entry name" value="ConA-like_dom_sf"/>
</dbReference>
<dbReference type="GO" id="GO:0030246">
    <property type="term" value="F:carbohydrate binding"/>
    <property type="evidence" value="ECO:0007669"/>
    <property type="project" value="UniProtKB-KW"/>
</dbReference>
<reference evidence="12 13" key="1">
    <citation type="submission" date="2024-02" db="EMBL/GenBank/DDBJ databases">
        <authorList>
            <person name="Vignale AGUSTIN F."/>
            <person name="Sosa J E."/>
            <person name="Modenutti C."/>
        </authorList>
    </citation>
    <scope>NUCLEOTIDE SEQUENCE [LARGE SCALE GENOMIC DNA]</scope>
</reference>
<keyword evidence="6" id="KW-0067">ATP-binding</keyword>
<keyword evidence="9" id="KW-0675">Receptor</keyword>
<feature type="chain" id="PRO_5044764050" description="Legume lectin domain-containing protein" evidence="10">
    <location>
        <begin position="19"/>
        <end position="259"/>
    </location>
</feature>
<dbReference type="SUPFAM" id="SSF56112">
    <property type="entry name" value="Protein kinase-like (PK-like)"/>
    <property type="match status" value="1"/>
</dbReference>
<dbReference type="InterPro" id="IPR011009">
    <property type="entry name" value="Kinase-like_dom_sf"/>
</dbReference>
<evidence type="ECO:0000313" key="13">
    <source>
        <dbReference type="Proteomes" id="UP001642360"/>
    </source>
</evidence>
<keyword evidence="7" id="KW-1133">Transmembrane helix</keyword>
<protein>
    <recommendedName>
        <fullName evidence="11">Legume lectin domain-containing protein</fullName>
    </recommendedName>
</protein>
<comment type="caution">
    <text evidence="12">The sequence shown here is derived from an EMBL/GenBank/DDBJ whole genome shotgun (WGS) entry which is preliminary data.</text>
</comment>
<evidence type="ECO:0000256" key="5">
    <source>
        <dbReference type="ARBA" id="ARBA00022741"/>
    </source>
</evidence>
<evidence type="ECO:0000256" key="9">
    <source>
        <dbReference type="ARBA" id="ARBA00023170"/>
    </source>
</evidence>
<evidence type="ECO:0000256" key="7">
    <source>
        <dbReference type="ARBA" id="ARBA00022989"/>
    </source>
</evidence>
<dbReference type="PANTHER" id="PTHR27007">
    <property type="match status" value="1"/>
</dbReference>
<feature type="signal peptide" evidence="10">
    <location>
        <begin position="1"/>
        <end position="18"/>
    </location>
</feature>
<evidence type="ECO:0000256" key="6">
    <source>
        <dbReference type="ARBA" id="ARBA00022840"/>
    </source>
</evidence>
<keyword evidence="8" id="KW-0472">Membrane</keyword>
<evidence type="ECO:0000256" key="1">
    <source>
        <dbReference type="ARBA" id="ARBA00004479"/>
    </source>
</evidence>
<evidence type="ECO:0000313" key="12">
    <source>
        <dbReference type="EMBL" id="CAK9149270.1"/>
    </source>
</evidence>
<feature type="domain" description="Legume lectin" evidence="11">
    <location>
        <begin position="31"/>
        <end position="118"/>
    </location>
</feature>
<dbReference type="GO" id="GO:0016020">
    <property type="term" value="C:membrane"/>
    <property type="evidence" value="ECO:0007669"/>
    <property type="project" value="UniProtKB-SubCell"/>
</dbReference>
<keyword evidence="13" id="KW-1185">Reference proteome</keyword>
<evidence type="ECO:0000256" key="8">
    <source>
        <dbReference type="ARBA" id="ARBA00023136"/>
    </source>
</evidence>
<name>A0ABC8RWB5_9AQUA</name>
<proteinExistence type="predicted"/>
<dbReference type="InterPro" id="IPR050528">
    <property type="entry name" value="L-type_Lectin-RKs"/>
</dbReference>
<dbReference type="Gene3D" id="1.10.510.10">
    <property type="entry name" value="Transferase(Phosphotransferase) domain 1"/>
    <property type="match status" value="1"/>
</dbReference>
<evidence type="ECO:0000256" key="2">
    <source>
        <dbReference type="ARBA" id="ARBA00022692"/>
    </source>
</evidence>
<dbReference type="GO" id="GO:0005524">
    <property type="term" value="F:ATP binding"/>
    <property type="evidence" value="ECO:0007669"/>
    <property type="project" value="UniProtKB-KW"/>
</dbReference>